<evidence type="ECO:0000313" key="1">
    <source>
        <dbReference type="EMBL" id="KAJ2803940.1"/>
    </source>
</evidence>
<dbReference type="EMBL" id="JANBUN010000417">
    <property type="protein sequence ID" value="KAJ2803940.1"/>
    <property type="molecule type" value="Genomic_DNA"/>
</dbReference>
<sequence length="73" mass="8241">MRFSIPLLSSLFFAWAAAKPVVIGYYPSWKRAKMGGVDFSKYTHINIAFSIPRSDGTFTFEDDWAMGIISSQI</sequence>
<gene>
    <name evidence="1" type="ORF">H4R21_001839</name>
</gene>
<proteinExistence type="predicted"/>
<keyword evidence="2" id="KW-1185">Reference proteome</keyword>
<evidence type="ECO:0000313" key="2">
    <source>
        <dbReference type="Proteomes" id="UP001140087"/>
    </source>
</evidence>
<accession>A0ACC1L9V7</accession>
<dbReference type="Proteomes" id="UP001140087">
    <property type="component" value="Unassembled WGS sequence"/>
</dbReference>
<organism evidence="1 2">
    <name type="scientific">Coemansia helicoidea</name>
    <dbReference type="NCBI Taxonomy" id="1286919"/>
    <lineage>
        <taxon>Eukaryota</taxon>
        <taxon>Fungi</taxon>
        <taxon>Fungi incertae sedis</taxon>
        <taxon>Zoopagomycota</taxon>
        <taxon>Kickxellomycotina</taxon>
        <taxon>Kickxellomycetes</taxon>
        <taxon>Kickxellales</taxon>
        <taxon>Kickxellaceae</taxon>
        <taxon>Coemansia</taxon>
    </lineage>
</organism>
<name>A0ACC1L9V7_9FUNG</name>
<protein>
    <submittedName>
        <fullName evidence="1">Uncharacterized protein</fullName>
    </submittedName>
</protein>
<comment type="caution">
    <text evidence="1">The sequence shown here is derived from an EMBL/GenBank/DDBJ whole genome shotgun (WGS) entry which is preliminary data.</text>
</comment>
<feature type="non-terminal residue" evidence="1">
    <location>
        <position position="73"/>
    </location>
</feature>
<reference evidence="1" key="1">
    <citation type="submission" date="2022-07" db="EMBL/GenBank/DDBJ databases">
        <title>Phylogenomic reconstructions and comparative analyses of Kickxellomycotina fungi.</title>
        <authorList>
            <person name="Reynolds N.K."/>
            <person name="Stajich J.E."/>
            <person name="Barry K."/>
            <person name="Grigoriev I.V."/>
            <person name="Crous P."/>
            <person name="Smith M.E."/>
        </authorList>
    </citation>
    <scope>NUCLEOTIDE SEQUENCE</scope>
    <source>
        <strain evidence="1">BCRC 34780</strain>
    </source>
</reference>